<protein>
    <recommendedName>
        <fullName evidence="2">CS domain-containing protein</fullName>
    </recommendedName>
</protein>
<dbReference type="InterPro" id="IPR041442">
    <property type="entry name" value="PIH1D1/2/3_CS-like"/>
</dbReference>
<keyword evidence="4" id="KW-1185">Reference proteome</keyword>
<feature type="domain" description="CS" evidence="2">
    <location>
        <begin position="258"/>
        <end position="344"/>
    </location>
</feature>
<dbReference type="PROSITE" id="PS51203">
    <property type="entry name" value="CS"/>
    <property type="match status" value="1"/>
</dbReference>
<reference evidence="3 4" key="1">
    <citation type="submission" date="2024-01" db="EMBL/GenBank/DDBJ databases">
        <title>The genome of the rayed Mediterranean limpet Patella caerulea (Linnaeus, 1758).</title>
        <authorList>
            <person name="Anh-Thu Weber A."/>
            <person name="Halstead-Nussloch G."/>
        </authorList>
    </citation>
    <scope>NUCLEOTIDE SEQUENCE [LARGE SCALE GENOMIC DNA]</scope>
    <source>
        <strain evidence="3">AATW-2023a</strain>
        <tissue evidence="3">Whole specimen</tissue>
    </source>
</reference>
<dbReference type="InterPro" id="IPR007052">
    <property type="entry name" value="CS_dom"/>
</dbReference>
<accession>A0AAN8PCB3</accession>
<dbReference type="Pfam" id="PF18201">
    <property type="entry name" value="PIH1_CS"/>
    <property type="match status" value="1"/>
</dbReference>
<dbReference type="GO" id="GO:0006364">
    <property type="term" value="P:rRNA processing"/>
    <property type="evidence" value="ECO:0007669"/>
    <property type="project" value="TreeGrafter"/>
</dbReference>
<dbReference type="InterPro" id="IPR008978">
    <property type="entry name" value="HSP20-like_chaperone"/>
</dbReference>
<dbReference type="GO" id="GO:0005737">
    <property type="term" value="C:cytoplasm"/>
    <property type="evidence" value="ECO:0007669"/>
    <property type="project" value="TreeGrafter"/>
</dbReference>
<gene>
    <name evidence="3" type="ORF">SNE40_015970</name>
</gene>
<comment type="similarity">
    <text evidence="1">Belongs to the PIH1 family.</text>
</comment>
<dbReference type="GO" id="GO:0000492">
    <property type="term" value="P:box C/D snoRNP assembly"/>
    <property type="evidence" value="ECO:0007669"/>
    <property type="project" value="TreeGrafter"/>
</dbReference>
<dbReference type="PANTHER" id="PTHR22997:SF6">
    <property type="entry name" value="PIH1 DOMAIN-CONTAINING PROTEIN 2"/>
    <property type="match status" value="1"/>
</dbReference>
<sequence length="344" mass="38684">MTASSFDQKSMINQAQNIWTMLDDMAANDPSSYKKFIEKHIKEGKEEMAPPKPHMCIRTVIKAPQKETLYVNFFSWHRIPVPKTPDDPVPAMGSCIEKEKDDKGVHAISSVAFNPKVLEEFGREAKNLADQDTLVNLALDYIDDLNKIKCSRSYIILPKDNLYKGSLTKLQKSFTKKTSDNDKKLNEDFDEMLKTFGPLGRSSNSKGSLLEQLATIAVEDDTPPTSSPEKEPQIILPDAIKTKPGLIEEIGGDDKGGIETPNYEIEKSWNDKNHAMCCVKIFLPKVTSVSECELDISEDDLSLTVPEKYTLKLKLVDPIDEDKSKAKFIKKSHCLMVTMPIIKK</sequence>
<evidence type="ECO:0000259" key="2">
    <source>
        <dbReference type="PROSITE" id="PS51203"/>
    </source>
</evidence>
<organism evidence="3 4">
    <name type="scientific">Patella caerulea</name>
    <name type="common">Rayed Mediterranean limpet</name>
    <dbReference type="NCBI Taxonomy" id="87958"/>
    <lineage>
        <taxon>Eukaryota</taxon>
        <taxon>Metazoa</taxon>
        <taxon>Spiralia</taxon>
        <taxon>Lophotrochozoa</taxon>
        <taxon>Mollusca</taxon>
        <taxon>Gastropoda</taxon>
        <taxon>Patellogastropoda</taxon>
        <taxon>Patelloidea</taxon>
        <taxon>Patellidae</taxon>
        <taxon>Patella</taxon>
    </lineage>
</organism>
<dbReference type="CDD" id="cd00298">
    <property type="entry name" value="ACD_sHsps_p23-like"/>
    <property type="match status" value="1"/>
</dbReference>
<dbReference type="Proteomes" id="UP001347796">
    <property type="component" value="Unassembled WGS sequence"/>
</dbReference>
<dbReference type="GO" id="GO:0097255">
    <property type="term" value="C:R2TP complex"/>
    <property type="evidence" value="ECO:0007669"/>
    <property type="project" value="TreeGrafter"/>
</dbReference>
<dbReference type="PANTHER" id="PTHR22997">
    <property type="entry name" value="PIH1 DOMAIN-CONTAINING PROTEIN 1"/>
    <property type="match status" value="1"/>
</dbReference>
<dbReference type="EMBL" id="JAZGQO010000011">
    <property type="protein sequence ID" value="KAK6172273.1"/>
    <property type="molecule type" value="Genomic_DNA"/>
</dbReference>
<evidence type="ECO:0000256" key="1">
    <source>
        <dbReference type="ARBA" id="ARBA00008511"/>
    </source>
</evidence>
<dbReference type="SUPFAM" id="SSF49764">
    <property type="entry name" value="HSP20-like chaperones"/>
    <property type="match status" value="1"/>
</dbReference>
<dbReference type="InterPro" id="IPR050734">
    <property type="entry name" value="PIH1/Kintoun_subfamily"/>
</dbReference>
<dbReference type="GO" id="GO:1990904">
    <property type="term" value="C:ribonucleoprotein complex"/>
    <property type="evidence" value="ECO:0007669"/>
    <property type="project" value="TreeGrafter"/>
</dbReference>
<evidence type="ECO:0000313" key="3">
    <source>
        <dbReference type="EMBL" id="KAK6172273.1"/>
    </source>
</evidence>
<proteinExistence type="inferred from homology"/>
<name>A0AAN8PCB3_PATCE</name>
<comment type="caution">
    <text evidence="3">The sequence shown here is derived from an EMBL/GenBank/DDBJ whole genome shotgun (WGS) entry which is preliminary data.</text>
</comment>
<dbReference type="AlphaFoldDB" id="A0AAN8PCB3"/>
<evidence type="ECO:0000313" key="4">
    <source>
        <dbReference type="Proteomes" id="UP001347796"/>
    </source>
</evidence>